<feature type="transmembrane region" description="Helical" evidence="5">
    <location>
        <begin position="425"/>
        <end position="440"/>
    </location>
</feature>
<organism evidence="7 8">
    <name type="scientific">Microbacterium horticulturae</name>
    <dbReference type="NCBI Taxonomy" id="3028316"/>
    <lineage>
        <taxon>Bacteria</taxon>
        <taxon>Bacillati</taxon>
        <taxon>Actinomycetota</taxon>
        <taxon>Actinomycetes</taxon>
        <taxon>Micrococcales</taxon>
        <taxon>Microbacteriaceae</taxon>
        <taxon>Microbacterium</taxon>
    </lineage>
</organism>
<feature type="transmembrane region" description="Helical" evidence="5">
    <location>
        <begin position="24"/>
        <end position="44"/>
    </location>
</feature>
<evidence type="ECO:0000313" key="7">
    <source>
        <dbReference type="EMBL" id="WEG07887.1"/>
    </source>
</evidence>
<evidence type="ECO:0000256" key="4">
    <source>
        <dbReference type="ARBA" id="ARBA00023136"/>
    </source>
</evidence>
<proteinExistence type="predicted"/>
<dbReference type="Proteomes" id="UP001214553">
    <property type="component" value="Chromosome"/>
</dbReference>
<feature type="transmembrane region" description="Helical" evidence="5">
    <location>
        <begin position="136"/>
        <end position="155"/>
    </location>
</feature>
<feature type="transmembrane region" description="Helical" evidence="5">
    <location>
        <begin position="50"/>
        <end position="69"/>
    </location>
</feature>
<feature type="transmembrane region" description="Helical" evidence="5">
    <location>
        <begin position="81"/>
        <end position="99"/>
    </location>
</feature>
<evidence type="ECO:0000256" key="2">
    <source>
        <dbReference type="ARBA" id="ARBA00022692"/>
    </source>
</evidence>
<keyword evidence="7" id="KW-0436">Ligase</keyword>
<evidence type="ECO:0000313" key="8">
    <source>
        <dbReference type="Proteomes" id="UP001214553"/>
    </source>
</evidence>
<feature type="domain" description="O-antigen ligase-related" evidence="6">
    <location>
        <begin position="228"/>
        <end position="371"/>
    </location>
</feature>
<feature type="transmembrane region" description="Helical" evidence="5">
    <location>
        <begin position="400"/>
        <end position="419"/>
    </location>
</feature>
<reference evidence="7 8" key="1">
    <citation type="submission" date="2023-03" db="EMBL/GenBank/DDBJ databases">
        <title>Genome sequence of Microbacterium sp. KACC 23027.</title>
        <authorList>
            <person name="Kim S."/>
            <person name="Heo J."/>
            <person name="Kwon S.-W."/>
        </authorList>
    </citation>
    <scope>NUCLEOTIDE SEQUENCE [LARGE SCALE GENOMIC DNA]</scope>
    <source>
        <strain evidence="7 8">KACC 23027</strain>
    </source>
</reference>
<evidence type="ECO:0000259" key="6">
    <source>
        <dbReference type="Pfam" id="PF04932"/>
    </source>
</evidence>
<dbReference type="Pfam" id="PF04932">
    <property type="entry name" value="Wzy_C"/>
    <property type="match status" value="1"/>
</dbReference>
<accession>A0ABY8BVK8</accession>
<feature type="transmembrane region" description="Helical" evidence="5">
    <location>
        <begin position="105"/>
        <end position="124"/>
    </location>
</feature>
<dbReference type="PANTHER" id="PTHR37422">
    <property type="entry name" value="TEICHURONIC ACID BIOSYNTHESIS PROTEIN TUAE"/>
    <property type="match status" value="1"/>
</dbReference>
<evidence type="ECO:0000256" key="5">
    <source>
        <dbReference type="SAM" id="Phobius"/>
    </source>
</evidence>
<keyword evidence="2 5" id="KW-0812">Transmembrane</keyword>
<sequence length="478" mass="52865">MAVRSKHPVAAAPTAPVREKTAHLLLRAWCIVILFLSLSGVAWINAIGSIATGALIVATGVVSLILWLVMRPPVQWRRLPWFPVAYALWAGLSIAWSQWPGTSALTWALLLITAMQGFFVAAVLTWRELVRAIASALKWCLGLSLLFEFIVAAFIRQPLLPGFVIPDTPAADPIVYWCRGNLFNDGRIQGIYGSANPLAAVCLLAIIVFAIRLASRAPRRAFLIVWIVIAAFLMYRASSATIYLATLGVAVVLATVLLMRSAKRPGARTKWYVVFAVVGIGGALSIWLLRDRIFSALGRSSDLTGRETIWQSVLARTAQHPVVGNGFATPWIPTDPHFDGWIIDHGQTVMQAHNMWIDVSMQLGIVGVVLLGMLYLAYVWRAWFFAVDRPRWDLRDDRPYSAVTLLPTLVGALLLVQGLAESEPLLLWGWMFVVMLAFKIKQSPHVGMGRIEQRVAIERGELVPDAADEAQLDNRAHW</sequence>
<dbReference type="PANTHER" id="PTHR37422:SF13">
    <property type="entry name" value="LIPOPOLYSACCHARIDE BIOSYNTHESIS PROTEIN PA4999-RELATED"/>
    <property type="match status" value="1"/>
</dbReference>
<dbReference type="InterPro" id="IPR051533">
    <property type="entry name" value="WaaL-like"/>
</dbReference>
<evidence type="ECO:0000256" key="3">
    <source>
        <dbReference type="ARBA" id="ARBA00022989"/>
    </source>
</evidence>
<feature type="transmembrane region" description="Helical" evidence="5">
    <location>
        <begin position="241"/>
        <end position="259"/>
    </location>
</feature>
<feature type="transmembrane region" description="Helical" evidence="5">
    <location>
        <begin position="359"/>
        <end position="380"/>
    </location>
</feature>
<feature type="transmembrane region" description="Helical" evidence="5">
    <location>
        <begin position="218"/>
        <end position="235"/>
    </location>
</feature>
<gene>
    <name evidence="7" type="ORF">PU630_11615</name>
</gene>
<evidence type="ECO:0000256" key="1">
    <source>
        <dbReference type="ARBA" id="ARBA00004141"/>
    </source>
</evidence>
<keyword evidence="3 5" id="KW-1133">Transmembrane helix</keyword>
<dbReference type="EMBL" id="CP119108">
    <property type="protein sequence ID" value="WEG07887.1"/>
    <property type="molecule type" value="Genomic_DNA"/>
</dbReference>
<dbReference type="InterPro" id="IPR007016">
    <property type="entry name" value="O-antigen_ligase-rel_domated"/>
</dbReference>
<protein>
    <submittedName>
        <fullName evidence="7">O-antigen ligase family protein</fullName>
    </submittedName>
</protein>
<keyword evidence="4 5" id="KW-0472">Membrane</keyword>
<comment type="subcellular location">
    <subcellularLocation>
        <location evidence="1">Membrane</location>
        <topology evidence="1">Multi-pass membrane protein</topology>
    </subcellularLocation>
</comment>
<dbReference type="GO" id="GO:0016874">
    <property type="term" value="F:ligase activity"/>
    <property type="evidence" value="ECO:0007669"/>
    <property type="project" value="UniProtKB-KW"/>
</dbReference>
<feature type="transmembrane region" description="Helical" evidence="5">
    <location>
        <begin position="271"/>
        <end position="289"/>
    </location>
</feature>
<keyword evidence="8" id="KW-1185">Reference proteome</keyword>
<name>A0ABY8BVK8_9MICO</name>
<feature type="transmembrane region" description="Helical" evidence="5">
    <location>
        <begin position="191"/>
        <end position="211"/>
    </location>
</feature>
<dbReference type="RefSeq" id="WP_275277225.1">
    <property type="nucleotide sequence ID" value="NZ_CP119108.1"/>
</dbReference>